<keyword evidence="2" id="KW-1185">Reference proteome</keyword>
<evidence type="ECO:0000313" key="2">
    <source>
        <dbReference type="Proteomes" id="UP001148737"/>
    </source>
</evidence>
<evidence type="ECO:0000313" key="1">
    <source>
        <dbReference type="EMBL" id="KAJ3497866.1"/>
    </source>
</evidence>
<name>A0ACC1R3F1_9HYPO</name>
<sequence length="461" mass="50468">MPPSRTETSFNSVITKSTLKILALASPAEGHTYPVLRIVQELVIRGYDVTFLAGKEFQDRTAAIGARFVPVPPYDDIENIIAELSAIEDQSVRVGAAMTKLFIEPTASRMALLYAALEDIKREDNAQKVVLLTESFYLGDHPLYLGAPLPQGYATRPRAININACCYALRSVDTGPFGLEIVPDGKPESRQKYEQMHDDLLKGPLAAAAAFQKKTLIELGARNMDIIEPRHPYDVIATTADITLQMCPPSLEYERSDVHPKVRFVGALPPRAQLQGGDTPPFWDAVTSGWKSVVVVSQGTVAVDYSQLLIPTIQGLAEREDVLVVAILGRRGAKLPSDLQLPSNAHVIDYLSYDAILPHAAAFIVNAGYGGFMHGIINGVPMVLAGGSEDKPEVANRGEFAGVAINLRTGTPSKEDIRRAVHEILSNPKYRKRVKEIQTENENMKAMDSVEKEILKWAGMD</sequence>
<comment type="caution">
    <text evidence="1">The sequence shown here is derived from an EMBL/GenBank/DDBJ whole genome shotgun (WGS) entry which is preliminary data.</text>
</comment>
<accession>A0ACC1R3F1</accession>
<reference evidence="1" key="1">
    <citation type="submission" date="2022-07" db="EMBL/GenBank/DDBJ databases">
        <title>Genome Sequence of Lecanicillium saksenae.</title>
        <authorList>
            <person name="Buettner E."/>
        </authorList>
    </citation>
    <scope>NUCLEOTIDE SEQUENCE</scope>
    <source>
        <strain evidence="1">VT-O1</strain>
    </source>
</reference>
<dbReference type="EMBL" id="JANAKD010000084">
    <property type="protein sequence ID" value="KAJ3497866.1"/>
    <property type="molecule type" value="Genomic_DNA"/>
</dbReference>
<proteinExistence type="predicted"/>
<protein>
    <submittedName>
        <fullName evidence="1">Uncharacterized protein</fullName>
    </submittedName>
</protein>
<organism evidence="1 2">
    <name type="scientific">Lecanicillium saksenae</name>
    <dbReference type="NCBI Taxonomy" id="468837"/>
    <lineage>
        <taxon>Eukaryota</taxon>
        <taxon>Fungi</taxon>
        <taxon>Dikarya</taxon>
        <taxon>Ascomycota</taxon>
        <taxon>Pezizomycotina</taxon>
        <taxon>Sordariomycetes</taxon>
        <taxon>Hypocreomycetidae</taxon>
        <taxon>Hypocreales</taxon>
        <taxon>Cordycipitaceae</taxon>
        <taxon>Lecanicillium</taxon>
    </lineage>
</organism>
<dbReference type="Proteomes" id="UP001148737">
    <property type="component" value="Unassembled WGS sequence"/>
</dbReference>
<gene>
    <name evidence="1" type="ORF">NLG97_g1565</name>
</gene>